<protein>
    <recommendedName>
        <fullName evidence="5">Copper transporter</fullName>
    </recommendedName>
</protein>
<proteinExistence type="predicted"/>
<keyword evidence="2" id="KW-0812">Transmembrane</keyword>
<keyword evidence="2" id="KW-1133">Transmembrane helix</keyword>
<reference evidence="3 4" key="1">
    <citation type="journal article" date="2024" name="BMC Genomics">
        <title>Genome assembly of redclaw crayfish (Cherax quadricarinatus) provides insights into its immune adaptation and hypoxia tolerance.</title>
        <authorList>
            <person name="Liu Z."/>
            <person name="Zheng J."/>
            <person name="Li H."/>
            <person name="Fang K."/>
            <person name="Wang S."/>
            <person name="He J."/>
            <person name="Zhou D."/>
            <person name="Weng S."/>
            <person name="Chi M."/>
            <person name="Gu Z."/>
            <person name="He J."/>
            <person name="Li F."/>
            <person name="Wang M."/>
        </authorList>
    </citation>
    <scope>NUCLEOTIDE SEQUENCE [LARGE SCALE GENOMIC DNA]</scope>
    <source>
        <strain evidence="3">ZL_2023a</strain>
    </source>
</reference>
<evidence type="ECO:0000256" key="1">
    <source>
        <dbReference type="SAM" id="MobiDB-lite"/>
    </source>
</evidence>
<feature type="transmembrane region" description="Helical" evidence="2">
    <location>
        <begin position="126"/>
        <end position="146"/>
    </location>
</feature>
<dbReference type="Proteomes" id="UP001445076">
    <property type="component" value="Unassembled WGS sequence"/>
</dbReference>
<evidence type="ECO:0000256" key="2">
    <source>
        <dbReference type="SAM" id="Phobius"/>
    </source>
</evidence>
<feature type="compositionally biased region" description="Polar residues" evidence="1">
    <location>
        <begin position="212"/>
        <end position="223"/>
    </location>
</feature>
<feature type="transmembrane region" description="Helical" evidence="2">
    <location>
        <begin position="152"/>
        <end position="172"/>
    </location>
</feature>
<feature type="region of interest" description="Disordered" evidence="1">
    <location>
        <begin position="1"/>
        <end position="30"/>
    </location>
</feature>
<keyword evidence="2" id="KW-0472">Membrane</keyword>
<feature type="region of interest" description="Disordered" evidence="1">
    <location>
        <begin position="196"/>
        <end position="231"/>
    </location>
</feature>
<feature type="compositionally biased region" description="Polar residues" evidence="1">
    <location>
        <begin position="1"/>
        <end position="18"/>
    </location>
</feature>
<keyword evidence="4" id="KW-1185">Reference proteome</keyword>
<sequence length="314" mass="34390">MSSSFVLPKSSVGSTANHNNHRPDRYGSDDNGDTVSDCGSLCTCTSSSLTSLDTCAANRDPNRLDHNIVSSVSQAEQQPTGTQVSRVTTDNSNNSYFVVFVPPQMVSGRRLDICGNCQDMKILESLWLSLLKICEICLWVASFLIIYYSFQWWGLGPGFSAFLFMIGAHAFIRLMKTQGALQCSTTNVSQRQQVNNTSTEAAGRAQVGGRVQQEQNAVQNSGNEKPPSYEAAVVKPPPYDLQFHLTPTQPCSQTGIDFGKEQFKIDSVNVPKLVTEGTTESALSKEDVFLPSYQDAIRLSFSSDKDLIDNQGKD</sequence>
<name>A0AAW0XMU2_CHEQU</name>
<accession>A0AAW0XMU2</accession>
<evidence type="ECO:0000313" key="4">
    <source>
        <dbReference type="Proteomes" id="UP001445076"/>
    </source>
</evidence>
<evidence type="ECO:0000313" key="3">
    <source>
        <dbReference type="EMBL" id="KAK8745905.1"/>
    </source>
</evidence>
<evidence type="ECO:0008006" key="5">
    <source>
        <dbReference type="Google" id="ProtNLM"/>
    </source>
</evidence>
<organism evidence="3 4">
    <name type="scientific">Cherax quadricarinatus</name>
    <name type="common">Australian red claw crayfish</name>
    <dbReference type="NCBI Taxonomy" id="27406"/>
    <lineage>
        <taxon>Eukaryota</taxon>
        <taxon>Metazoa</taxon>
        <taxon>Ecdysozoa</taxon>
        <taxon>Arthropoda</taxon>
        <taxon>Crustacea</taxon>
        <taxon>Multicrustacea</taxon>
        <taxon>Malacostraca</taxon>
        <taxon>Eumalacostraca</taxon>
        <taxon>Eucarida</taxon>
        <taxon>Decapoda</taxon>
        <taxon>Pleocyemata</taxon>
        <taxon>Astacidea</taxon>
        <taxon>Parastacoidea</taxon>
        <taxon>Parastacidae</taxon>
        <taxon>Cherax</taxon>
    </lineage>
</organism>
<gene>
    <name evidence="3" type="ORF">OTU49_000085</name>
</gene>
<dbReference type="EMBL" id="JARKIK010000018">
    <property type="protein sequence ID" value="KAK8745905.1"/>
    <property type="molecule type" value="Genomic_DNA"/>
</dbReference>
<comment type="caution">
    <text evidence="3">The sequence shown here is derived from an EMBL/GenBank/DDBJ whole genome shotgun (WGS) entry which is preliminary data.</text>
</comment>
<dbReference type="AlphaFoldDB" id="A0AAW0XMU2"/>